<comment type="similarity">
    <text evidence="1">Belongs to the 'phage' integrase family.</text>
</comment>
<dbReference type="Proteomes" id="UP000641588">
    <property type="component" value="Unassembled WGS sequence"/>
</dbReference>
<dbReference type="Pfam" id="PF00589">
    <property type="entry name" value="Phage_integrase"/>
    <property type="match status" value="1"/>
</dbReference>
<accession>A0A972GW98</accession>
<dbReference type="Gene3D" id="1.10.150.130">
    <property type="match status" value="1"/>
</dbReference>
<dbReference type="SUPFAM" id="SSF56349">
    <property type="entry name" value="DNA breaking-rejoining enzymes"/>
    <property type="match status" value="1"/>
</dbReference>
<dbReference type="InterPro" id="IPR010998">
    <property type="entry name" value="Integrase_recombinase_N"/>
</dbReference>
<sequence>MASFRKRGKNSWQLVVELGFDEKGDRIQKTKTVRIEDEKLLKTTKRLNEYLEQEVIKFKIEVESGHYISPDKMSFESFVKEWKSKFVLRNLEAKTVENYLFHSQKRIVPYFGHLRINQIKTIQIINYLDSLQHPGSRADRKNGSLGSASVVYNYRVLRSIFSKAVEWKLIKDNPMIGITKPKDVPKEIEVYDDHEVRELFKSLQQEPIQFRILITLALTTGLRRGELLGLEWRHIDIEKGIIEVRQSIPIFKDGQPLIKPPKNKSSTRKISLPLSLVNELIEYQDHMSREQDSIEDRIEVRYHSFLFCNTSGLPYYPKTIGDQWRSFHKRNPHLKYIRFHDLRHTSATLLINQGVHAKIISSRLGHSNISTTMNVYGHVIQSADQAAADTFDTYFNNNKKDF</sequence>
<dbReference type="InterPro" id="IPR011010">
    <property type="entry name" value="DNA_brk_join_enz"/>
</dbReference>
<evidence type="ECO:0000256" key="1">
    <source>
        <dbReference type="ARBA" id="ARBA00008857"/>
    </source>
</evidence>
<keyword evidence="3 5" id="KW-0238">DNA-binding</keyword>
<dbReference type="InterPro" id="IPR002104">
    <property type="entry name" value="Integrase_catalytic"/>
</dbReference>
<evidence type="ECO:0000313" key="9">
    <source>
        <dbReference type="Proteomes" id="UP000641588"/>
    </source>
</evidence>
<proteinExistence type="inferred from homology"/>
<organism evidence="8 9">
    <name type="scientific">Paenibacillus foliorum</name>
    <dbReference type="NCBI Taxonomy" id="2654974"/>
    <lineage>
        <taxon>Bacteria</taxon>
        <taxon>Bacillati</taxon>
        <taxon>Bacillota</taxon>
        <taxon>Bacilli</taxon>
        <taxon>Bacillales</taxon>
        <taxon>Paenibacillaceae</taxon>
        <taxon>Paenibacillus</taxon>
    </lineage>
</organism>
<comment type="caution">
    <text evidence="8">The sequence shown here is derived from an EMBL/GenBank/DDBJ whole genome shotgun (WGS) entry which is preliminary data.</text>
</comment>
<dbReference type="Pfam" id="PF14659">
    <property type="entry name" value="Phage_int_SAM_3"/>
    <property type="match status" value="1"/>
</dbReference>
<keyword evidence="9" id="KW-1185">Reference proteome</keyword>
<keyword evidence="2" id="KW-0229">DNA integration</keyword>
<dbReference type="InterPro" id="IPR013762">
    <property type="entry name" value="Integrase-like_cat_sf"/>
</dbReference>
<dbReference type="RefSeq" id="WP_171653865.1">
    <property type="nucleotide sequence ID" value="NZ_WHOD01000071.1"/>
</dbReference>
<dbReference type="PANTHER" id="PTHR30629">
    <property type="entry name" value="PROPHAGE INTEGRASE"/>
    <property type="match status" value="1"/>
</dbReference>
<evidence type="ECO:0000313" key="8">
    <source>
        <dbReference type="EMBL" id="NOU95639.1"/>
    </source>
</evidence>
<dbReference type="Gene3D" id="1.10.443.10">
    <property type="entry name" value="Intergrase catalytic core"/>
    <property type="match status" value="1"/>
</dbReference>
<dbReference type="EMBL" id="WHOD01000071">
    <property type="protein sequence ID" value="NOU95639.1"/>
    <property type="molecule type" value="Genomic_DNA"/>
</dbReference>
<dbReference type="GO" id="GO:0006310">
    <property type="term" value="P:DNA recombination"/>
    <property type="evidence" value="ECO:0007669"/>
    <property type="project" value="UniProtKB-KW"/>
</dbReference>
<dbReference type="AlphaFoldDB" id="A0A972GW98"/>
<dbReference type="PROSITE" id="PS51900">
    <property type="entry name" value="CB"/>
    <property type="match status" value="1"/>
</dbReference>
<dbReference type="InterPro" id="IPR004107">
    <property type="entry name" value="Integrase_SAM-like_N"/>
</dbReference>
<feature type="domain" description="Core-binding (CB)" evidence="7">
    <location>
        <begin position="73"/>
        <end position="165"/>
    </location>
</feature>
<gene>
    <name evidence="8" type="ORF">GC093_20750</name>
</gene>
<evidence type="ECO:0000259" key="7">
    <source>
        <dbReference type="PROSITE" id="PS51900"/>
    </source>
</evidence>
<protein>
    <submittedName>
        <fullName evidence="8">Tyrosine-type recombinase/integrase</fullName>
    </submittedName>
</protein>
<evidence type="ECO:0000256" key="5">
    <source>
        <dbReference type="PROSITE-ProRule" id="PRU01248"/>
    </source>
</evidence>
<evidence type="ECO:0000256" key="3">
    <source>
        <dbReference type="ARBA" id="ARBA00023125"/>
    </source>
</evidence>
<feature type="domain" description="Tyr recombinase" evidence="6">
    <location>
        <begin position="186"/>
        <end position="389"/>
    </location>
</feature>
<dbReference type="InterPro" id="IPR044068">
    <property type="entry name" value="CB"/>
</dbReference>
<dbReference type="GO" id="GO:0003677">
    <property type="term" value="F:DNA binding"/>
    <property type="evidence" value="ECO:0007669"/>
    <property type="project" value="UniProtKB-UniRule"/>
</dbReference>
<reference evidence="8" key="1">
    <citation type="submission" date="2019-10" db="EMBL/GenBank/DDBJ databases">
        <title>Description of Paenibacillus glebae sp. nov.</title>
        <authorList>
            <person name="Carlier A."/>
            <person name="Qi S."/>
        </authorList>
    </citation>
    <scope>NUCLEOTIDE SEQUENCE</scope>
    <source>
        <strain evidence="8">LMG 31456</strain>
    </source>
</reference>
<keyword evidence="4" id="KW-0233">DNA recombination</keyword>
<evidence type="ECO:0000256" key="4">
    <source>
        <dbReference type="ARBA" id="ARBA00023172"/>
    </source>
</evidence>
<evidence type="ECO:0000259" key="6">
    <source>
        <dbReference type="PROSITE" id="PS51898"/>
    </source>
</evidence>
<dbReference type="PROSITE" id="PS51898">
    <property type="entry name" value="TYR_RECOMBINASE"/>
    <property type="match status" value="1"/>
</dbReference>
<dbReference type="GO" id="GO:0015074">
    <property type="term" value="P:DNA integration"/>
    <property type="evidence" value="ECO:0007669"/>
    <property type="project" value="UniProtKB-KW"/>
</dbReference>
<dbReference type="PANTHER" id="PTHR30629:SF2">
    <property type="entry name" value="PROPHAGE INTEGRASE INTS-RELATED"/>
    <property type="match status" value="1"/>
</dbReference>
<name>A0A972GW98_9BACL</name>
<dbReference type="InterPro" id="IPR050808">
    <property type="entry name" value="Phage_Integrase"/>
</dbReference>
<evidence type="ECO:0000256" key="2">
    <source>
        <dbReference type="ARBA" id="ARBA00022908"/>
    </source>
</evidence>
<dbReference type="CDD" id="cd01189">
    <property type="entry name" value="INT_ICEBs1_C_like"/>
    <property type="match status" value="1"/>
</dbReference>